<gene>
    <name evidence="1" type="ORF">AGRA3207_003068</name>
</gene>
<reference evidence="1" key="1">
    <citation type="submission" date="2020-07" db="EMBL/GenBank/DDBJ databases">
        <authorList>
            <person name="Tarantini F.S."/>
            <person name="Hong K.W."/>
            <person name="Chan K.G."/>
        </authorList>
    </citation>
    <scope>NUCLEOTIDE SEQUENCE</scope>
    <source>
        <strain evidence="1">32-07</strain>
    </source>
</reference>
<dbReference type="RefSeq" id="WP_231335315.1">
    <property type="nucleotide sequence ID" value="NZ_CP059572.1"/>
</dbReference>
<dbReference type="Proteomes" id="UP001049518">
    <property type="component" value="Chromosome"/>
</dbReference>
<name>A0ABX8QUS5_9ACTN</name>
<evidence type="ECO:0000313" key="2">
    <source>
        <dbReference type="Proteomes" id="UP001049518"/>
    </source>
</evidence>
<accession>A0ABX8QUS5</accession>
<keyword evidence="2" id="KW-1185">Reference proteome</keyword>
<evidence type="ECO:0000313" key="1">
    <source>
        <dbReference type="EMBL" id="QXJ22121.1"/>
    </source>
</evidence>
<proteinExistence type="predicted"/>
<sequence>MNTRAQGEERELERLRADFTGWRIWRAVRRDGGLGEWVASLHDPRAGIEPTVMHPSASLLREALHEQAEKARVRCR</sequence>
<organism evidence="1 2">
    <name type="scientific">Actinomadura graeca</name>
    <dbReference type="NCBI Taxonomy" id="2750812"/>
    <lineage>
        <taxon>Bacteria</taxon>
        <taxon>Bacillati</taxon>
        <taxon>Actinomycetota</taxon>
        <taxon>Actinomycetes</taxon>
        <taxon>Streptosporangiales</taxon>
        <taxon>Thermomonosporaceae</taxon>
        <taxon>Actinomadura</taxon>
    </lineage>
</organism>
<dbReference type="EMBL" id="CP059572">
    <property type="protein sequence ID" value="QXJ22121.1"/>
    <property type="molecule type" value="Genomic_DNA"/>
</dbReference>
<protein>
    <submittedName>
        <fullName evidence="1">Uncharacterized protein</fullName>
    </submittedName>
</protein>